<keyword evidence="1" id="KW-1133">Transmembrane helix</keyword>
<evidence type="ECO:0000256" key="1">
    <source>
        <dbReference type="SAM" id="Phobius"/>
    </source>
</evidence>
<keyword evidence="3" id="KW-1185">Reference proteome</keyword>
<protein>
    <submittedName>
        <fullName evidence="2">Putative kin of IRRE-like</fullName>
    </submittedName>
</protein>
<feature type="transmembrane region" description="Helical" evidence="1">
    <location>
        <begin position="51"/>
        <end position="71"/>
    </location>
</feature>
<dbReference type="EMBL" id="JAHLQT010011563">
    <property type="protein sequence ID" value="KAG7172320.1"/>
    <property type="molecule type" value="Genomic_DNA"/>
</dbReference>
<keyword evidence="1" id="KW-0812">Transmembrane</keyword>
<dbReference type="AlphaFoldDB" id="A0A8J5T329"/>
<gene>
    <name evidence="2" type="primary">Kirrel-L</name>
    <name evidence="2" type="ORF">Hamer_G009685</name>
</gene>
<accession>A0A8J5T329</accession>
<evidence type="ECO:0000313" key="2">
    <source>
        <dbReference type="EMBL" id="KAG7172320.1"/>
    </source>
</evidence>
<evidence type="ECO:0000313" key="3">
    <source>
        <dbReference type="Proteomes" id="UP000747542"/>
    </source>
</evidence>
<dbReference type="Proteomes" id="UP000747542">
    <property type="component" value="Unassembled WGS sequence"/>
</dbReference>
<organism evidence="2 3">
    <name type="scientific">Homarus americanus</name>
    <name type="common">American lobster</name>
    <dbReference type="NCBI Taxonomy" id="6706"/>
    <lineage>
        <taxon>Eukaryota</taxon>
        <taxon>Metazoa</taxon>
        <taxon>Ecdysozoa</taxon>
        <taxon>Arthropoda</taxon>
        <taxon>Crustacea</taxon>
        <taxon>Multicrustacea</taxon>
        <taxon>Malacostraca</taxon>
        <taxon>Eumalacostraca</taxon>
        <taxon>Eucarida</taxon>
        <taxon>Decapoda</taxon>
        <taxon>Pleocyemata</taxon>
        <taxon>Astacidea</taxon>
        <taxon>Nephropoidea</taxon>
        <taxon>Nephropidae</taxon>
        <taxon>Homarus</taxon>
    </lineage>
</organism>
<name>A0A8J5T329_HOMAM</name>
<comment type="caution">
    <text evidence="2">The sequence shown here is derived from an EMBL/GenBank/DDBJ whole genome shotgun (WGS) entry which is preliminary data.</text>
</comment>
<keyword evidence="1" id="KW-0472">Membrane</keyword>
<sequence>MSEVHYNSARGGVSVLTEAGEVTRSALLIQRATRLDAGEHRAAMQGGVGGGGFPASTCLVAWAVLWCVWWAGMSFNHLLGCLVTWAILCWAEFEKLTTLPVNQSPSYHPVYQLLISLPLNNRLATNKQPIAY</sequence>
<proteinExistence type="predicted"/>
<reference evidence="2" key="1">
    <citation type="journal article" date="2021" name="Sci. Adv.">
        <title>The American lobster genome reveals insights on longevity, neural, and immune adaptations.</title>
        <authorList>
            <person name="Polinski J.M."/>
            <person name="Zimin A.V."/>
            <person name="Clark K.F."/>
            <person name="Kohn A.B."/>
            <person name="Sadowski N."/>
            <person name="Timp W."/>
            <person name="Ptitsyn A."/>
            <person name="Khanna P."/>
            <person name="Romanova D.Y."/>
            <person name="Williams P."/>
            <person name="Greenwood S.J."/>
            <person name="Moroz L.L."/>
            <person name="Walt D.R."/>
            <person name="Bodnar A.G."/>
        </authorList>
    </citation>
    <scope>NUCLEOTIDE SEQUENCE</scope>
    <source>
        <strain evidence="2">GMGI-L3</strain>
    </source>
</reference>